<proteinExistence type="predicted"/>
<comment type="caution">
    <text evidence="1">The sequence shown here is derived from an EMBL/GenBank/DDBJ whole genome shotgun (WGS) entry which is preliminary data.</text>
</comment>
<reference evidence="1 2" key="1">
    <citation type="submission" date="2017-09" db="EMBL/GenBank/DDBJ databases">
        <title>The draft genome sequences of Marinobacter sp. PWS21.</title>
        <authorList>
            <person name="Cao J."/>
        </authorList>
    </citation>
    <scope>NUCLEOTIDE SEQUENCE [LARGE SCALE GENOMIC DNA]</scope>
    <source>
        <strain evidence="1 2">PWS21</strain>
    </source>
</reference>
<dbReference type="RefSeq" id="WP_099613830.1">
    <property type="nucleotide sequence ID" value="NZ_KZ319369.1"/>
</dbReference>
<protein>
    <submittedName>
        <fullName evidence="1">Uncharacterized protein</fullName>
    </submittedName>
</protein>
<dbReference type="Proteomes" id="UP000231409">
    <property type="component" value="Unassembled WGS sequence"/>
</dbReference>
<sequence>MSILKDELQGFTVRTLWKGPDVELVVLAKQDARGLLCDQQFEVHIPGEPVLYRSTSRSAAVHYLEMLLGMPEYFQAGKGSGGLGYLGY</sequence>
<accession>A0A2G1UMQ7</accession>
<evidence type="ECO:0000313" key="1">
    <source>
        <dbReference type="EMBL" id="PHQ15725.1"/>
    </source>
</evidence>
<evidence type="ECO:0000313" key="2">
    <source>
        <dbReference type="Proteomes" id="UP000231409"/>
    </source>
</evidence>
<dbReference type="AlphaFoldDB" id="A0A2G1UMQ7"/>
<name>A0A2G1UMQ7_9GAMM</name>
<dbReference type="EMBL" id="NTFH01000005">
    <property type="protein sequence ID" value="PHQ15725.1"/>
    <property type="molecule type" value="Genomic_DNA"/>
</dbReference>
<organism evidence="1 2">
    <name type="scientific">Marinobacter profundi</name>
    <dbReference type="NCBI Taxonomy" id="2666256"/>
    <lineage>
        <taxon>Bacteria</taxon>
        <taxon>Pseudomonadati</taxon>
        <taxon>Pseudomonadota</taxon>
        <taxon>Gammaproteobacteria</taxon>
        <taxon>Pseudomonadales</taxon>
        <taxon>Marinobacteraceae</taxon>
        <taxon>Marinobacter</taxon>
    </lineage>
</organism>
<keyword evidence="2" id="KW-1185">Reference proteome</keyword>
<gene>
    <name evidence="1" type="ORF">CLH61_06115</name>
</gene>